<protein>
    <submittedName>
        <fullName evidence="3">Uncharacterized protein</fullName>
    </submittedName>
</protein>
<feature type="compositionally biased region" description="Polar residues" evidence="1">
    <location>
        <begin position="207"/>
        <end position="217"/>
    </location>
</feature>
<feature type="region of interest" description="Disordered" evidence="1">
    <location>
        <begin position="450"/>
        <end position="477"/>
    </location>
</feature>
<evidence type="ECO:0000313" key="4">
    <source>
        <dbReference type="Proteomes" id="UP000693970"/>
    </source>
</evidence>
<proteinExistence type="predicted"/>
<evidence type="ECO:0000256" key="2">
    <source>
        <dbReference type="SAM" id="Phobius"/>
    </source>
</evidence>
<reference evidence="3" key="2">
    <citation type="submission" date="2021-04" db="EMBL/GenBank/DDBJ databases">
        <authorList>
            <person name="Podell S."/>
        </authorList>
    </citation>
    <scope>NUCLEOTIDE SEQUENCE</scope>
    <source>
        <strain evidence="3">Hildebrandi</strain>
    </source>
</reference>
<feature type="compositionally biased region" description="Polar residues" evidence="1">
    <location>
        <begin position="26"/>
        <end position="36"/>
    </location>
</feature>
<comment type="caution">
    <text evidence="3">The sequence shown here is derived from an EMBL/GenBank/DDBJ whole genome shotgun (WGS) entry which is preliminary data.</text>
</comment>
<keyword evidence="2" id="KW-0812">Transmembrane</keyword>
<reference evidence="3" key="1">
    <citation type="journal article" date="2021" name="Sci. Rep.">
        <title>Diploid genomic architecture of Nitzschia inconspicua, an elite biomass production diatom.</title>
        <authorList>
            <person name="Oliver A."/>
            <person name="Podell S."/>
            <person name="Pinowska A."/>
            <person name="Traller J.C."/>
            <person name="Smith S.R."/>
            <person name="McClure R."/>
            <person name="Beliaev A."/>
            <person name="Bohutskyi P."/>
            <person name="Hill E.A."/>
            <person name="Rabines A."/>
            <person name="Zheng H."/>
            <person name="Allen L.Z."/>
            <person name="Kuo A."/>
            <person name="Grigoriev I.V."/>
            <person name="Allen A.E."/>
            <person name="Hazlebeck D."/>
            <person name="Allen E.E."/>
        </authorList>
    </citation>
    <scope>NUCLEOTIDE SEQUENCE</scope>
    <source>
        <strain evidence="3">Hildebrandi</strain>
    </source>
</reference>
<feature type="compositionally biased region" description="Gly residues" evidence="1">
    <location>
        <begin position="268"/>
        <end position="284"/>
    </location>
</feature>
<dbReference type="AlphaFoldDB" id="A0A9K3LTR8"/>
<keyword evidence="2" id="KW-0472">Membrane</keyword>
<feature type="region of interest" description="Disordered" evidence="1">
    <location>
        <begin position="1"/>
        <end position="56"/>
    </location>
</feature>
<feature type="region of interest" description="Disordered" evidence="1">
    <location>
        <begin position="204"/>
        <end position="244"/>
    </location>
</feature>
<gene>
    <name evidence="3" type="ORF">IV203_031136</name>
</gene>
<feature type="compositionally biased region" description="Low complexity" evidence="1">
    <location>
        <begin position="303"/>
        <end position="319"/>
    </location>
</feature>
<dbReference type="EMBL" id="JAGRRH010000006">
    <property type="protein sequence ID" value="KAG7368393.1"/>
    <property type="molecule type" value="Genomic_DNA"/>
</dbReference>
<evidence type="ECO:0000256" key="1">
    <source>
        <dbReference type="SAM" id="MobiDB-lite"/>
    </source>
</evidence>
<feature type="compositionally biased region" description="Polar residues" evidence="1">
    <location>
        <begin position="397"/>
        <end position="410"/>
    </location>
</feature>
<feature type="region of interest" description="Disordered" evidence="1">
    <location>
        <begin position="74"/>
        <end position="99"/>
    </location>
</feature>
<feature type="compositionally biased region" description="Polar residues" evidence="1">
    <location>
        <begin position="226"/>
        <end position="237"/>
    </location>
</feature>
<name>A0A9K3LTR8_9STRA</name>
<keyword evidence="4" id="KW-1185">Reference proteome</keyword>
<feature type="region of interest" description="Disordered" evidence="1">
    <location>
        <begin position="126"/>
        <end position="174"/>
    </location>
</feature>
<organism evidence="3 4">
    <name type="scientific">Nitzschia inconspicua</name>
    <dbReference type="NCBI Taxonomy" id="303405"/>
    <lineage>
        <taxon>Eukaryota</taxon>
        <taxon>Sar</taxon>
        <taxon>Stramenopiles</taxon>
        <taxon>Ochrophyta</taxon>
        <taxon>Bacillariophyta</taxon>
        <taxon>Bacillariophyceae</taxon>
        <taxon>Bacillariophycidae</taxon>
        <taxon>Bacillariales</taxon>
        <taxon>Bacillariaceae</taxon>
        <taxon>Nitzschia</taxon>
    </lineage>
</organism>
<evidence type="ECO:0000313" key="3">
    <source>
        <dbReference type="EMBL" id="KAG7368393.1"/>
    </source>
</evidence>
<dbReference type="Proteomes" id="UP000693970">
    <property type="component" value="Unassembled WGS sequence"/>
</dbReference>
<feature type="transmembrane region" description="Helical" evidence="2">
    <location>
        <begin position="595"/>
        <end position="615"/>
    </location>
</feature>
<accession>A0A9K3LTR8</accession>
<sequence length="627" mass="66844">MSSSKTNSTPSSQSSSSESSAEVVSLTNPKSQSLLNDGSPDVTPPQQHYQVSSADAAAAAAALMAQQQYSATTSTTSGHPAAVGGYLGGQQHQPPFAPPPTYDMNAMAAAWEYFQHHQQQQLSPIIYHNSPQGGTGAPQPQLQYPFMYPYPPTTASSGGAPGSGPVPPPPHQQFYATVPYGYPMHQAVNPPSQQLQAVVKPPRRINSAPTSSTNRQGASPPKPKQNVPSAHAASSSGDLPDMSEIFSNVGGSAIGQSYLSPLVDNSGTNGGGGTSKNGSGGGYGSITSAAATPKVYNAPPSPSSSRRLPPSGRSPSIPRTDSGNDLQQLAKRKGPLGGSKKGSHRRTHSDTLVRGMPRHKRANSSDFKPPSGASHNRARTLSGGNPFIPKPTHRRTNSTNSMLSQGDASQVSIRSNIVKSSLFAGVDPSTGNVLMHFPYEAIRLVMIPDPSQQSKREKRSFRSQYQSISSNDEDESNEFSNLKLGHLYFDGPVNAKSHYEDYVKISDDLEQGFTPQWESLEGNPRTNSFFEPCGCQCANCNACIGKLELLPLQNYVLPVSDDIYRRMLGEVSSARNMPCGLFFCGHHEDVAHPSIWIAGTLVILLLGTLIALSFYTECSAFQCLSVK</sequence>
<feature type="region of interest" description="Disordered" evidence="1">
    <location>
        <begin position="265"/>
        <end position="410"/>
    </location>
</feature>
<dbReference type="OrthoDB" id="49570at2759"/>
<keyword evidence="2" id="KW-1133">Transmembrane helix</keyword>
<feature type="compositionally biased region" description="Low complexity" evidence="1">
    <location>
        <begin position="1"/>
        <end position="25"/>
    </location>
</feature>